<dbReference type="PANTHER" id="PTHR36180:SF2">
    <property type="entry name" value="BRO FAMILY PROTEIN"/>
    <property type="match status" value="1"/>
</dbReference>
<protein>
    <submittedName>
        <fullName evidence="2">Phage antirepressor</fullName>
    </submittedName>
</protein>
<dbReference type="AlphaFoldDB" id="A0A6G8AYW6"/>
<dbReference type="PANTHER" id="PTHR36180">
    <property type="entry name" value="DNA-BINDING PROTEIN-RELATED-RELATED"/>
    <property type="match status" value="1"/>
</dbReference>
<evidence type="ECO:0000259" key="1">
    <source>
        <dbReference type="PROSITE" id="PS51750"/>
    </source>
</evidence>
<dbReference type="RefSeq" id="WP_166009320.1">
    <property type="nucleotide sequence ID" value="NZ_CP049888.1"/>
</dbReference>
<dbReference type="KEGG" id="wco:G7084_01300"/>
<accession>A0A6G8AYW6</accession>
<dbReference type="Proteomes" id="UP000500741">
    <property type="component" value="Chromosome"/>
</dbReference>
<name>A0A6G8AYW6_9LACO</name>
<dbReference type="InterPro" id="IPR003497">
    <property type="entry name" value="BRO_N_domain"/>
</dbReference>
<evidence type="ECO:0000313" key="3">
    <source>
        <dbReference type="Proteomes" id="UP000500741"/>
    </source>
</evidence>
<gene>
    <name evidence="2" type="ORF">G7084_01300</name>
</gene>
<sequence>MNKVQIFNFEHSNVRTVTVENEPYFVGKDVADILGYKNTKDALIKHVDTDDKLGSRITTSGQAREMTVINESGVYSLVFGSKLDSAKRFKKWVTSEVLPSIRKHDAYLTDSKIEEVLSDPDTIIKIATQLKEERNKSLMLEQQVAESRPKTDYYDRIMKSKSLVAISQIAEDYGWSAQKMNAKLHDLGVQHKVGKQWLLYAKHKNHGYTFSETVNIAKKDGSSDVKMNTKWTQKGRVFIYNLLKNVGILPTIERDDVA</sequence>
<proteinExistence type="predicted"/>
<dbReference type="InterPro" id="IPR005039">
    <property type="entry name" value="Ant_C"/>
</dbReference>
<organism evidence="2 3">
    <name type="scientific">Weissella coleopterorum</name>
    <dbReference type="NCBI Taxonomy" id="2714949"/>
    <lineage>
        <taxon>Bacteria</taxon>
        <taxon>Bacillati</taxon>
        <taxon>Bacillota</taxon>
        <taxon>Bacilli</taxon>
        <taxon>Lactobacillales</taxon>
        <taxon>Lactobacillaceae</taxon>
        <taxon>Weissella</taxon>
    </lineage>
</organism>
<reference evidence="2 3" key="1">
    <citation type="submission" date="2020-03" db="EMBL/GenBank/DDBJ databases">
        <title>Weissella sp. nov., isolated from Cybister lewisianus.</title>
        <authorList>
            <person name="Hyun D.-W."/>
            <person name="Bae J.-W."/>
        </authorList>
    </citation>
    <scope>NUCLEOTIDE SEQUENCE [LARGE SCALE GENOMIC DNA]</scope>
    <source>
        <strain evidence="2 3">HDW19</strain>
    </source>
</reference>
<dbReference type="GO" id="GO:0003677">
    <property type="term" value="F:DNA binding"/>
    <property type="evidence" value="ECO:0007669"/>
    <property type="project" value="InterPro"/>
</dbReference>
<dbReference type="PROSITE" id="PS51750">
    <property type="entry name" value="BRO_N"/>
    <property type="match status" value="1"/>
</dbReference>
<keyword evidence="3" id="KW-1185">Reference proteome</keyword>
<dbReference type="Pfam" id="PF03374">
    <property type="entry name" value="ANT"/>
    <property type="match status" value="1"/>
</dbReference>
<dbReference type="SMART" id="SM01040">
    <property type="entry name" value="Bro-N"/>
    <property type="match status" value="1"/>
</dbReference>
<dbReference type="Pfam" id="PF02498">
    <property type="entry name" value="Bro-N"/>
    <property type="match status" value="1"/>
</dbReference>
<evidence type="ECO:0000313" key="2">
    <source>
        <dbReference type="EMBL" id="QIL50073.1"/>
    </source>
</evidence>
<dbReference type="EMBL" id="CP049888">
    <property type="protein sequence ID" value="QIL50073.1"/>
    <property type="molecule type" value="Genomic_DNA"/>
</dbReference>
<feature type="domain" description="Bro-N" evidence="1">
    <location>
        <begin position="1"/>
        <end position="105"/>
    </location>
</feature>